<dbReference type="SUPFAM" id="SSF50891">
    <property type="entry name" value="Cyclophilin-like"/>
    <property type="match status" value="1"/>
</dbReference>
<comment type="caution">
    <text evidence="5">The sequence shown here is derived from an EMBL/GenBank/DDBJ whole genome shotgun (WGS) entry which is preliminary data.</text>
</comment>
<proteinExistence type="predicted"/>
<evidence type="ECO:0000256" key="2">
    <source>
        <dbReference type="ARBA" id="ARBA00022801"/>
    </source>
</evidence>
<dbReference type="NCBIfam" id="TIGR00724">
    <property type="entry name" value="urea_amlyse_rel"/>
    <property type="match status" value="1"/>
</dbReference>
<evidence type="ECO:0000313" key="6">
    <source>
        <dbReference type="Proteomes" id="UP001596142"/>
    </source>
</evidence>
<accession>A0ABW0YQV9</accession>
<dbReference type="Proteomes" id="UP001596142">
    <property type="component" value="Unassembled WGS sequence"/>
</dbReference>
<dbReference type="Gene3D" id="2.40.100.10">
    <property type="entry name" value="Cyclophilin-like"/>
    <property type="match status" value="1"/>
</dbReference>
<evidence type="ECO:0000256" key="1">
    <source>
        <dbReference type="ARBA" id="ARBA00022741"/>
    </source>
</evidence>
<evidence type="ECO:0000313" key="5">
    <source>
        <dbReference type="EMBL" id="MFC5713852.1"/>
    </source>
</evidence>
<dbReference type="RefSeq" id="WP_385942148.1">
    <property type="nucleotide sequence ID" value="NZ_JBHSOZ010000008.1"/>
</dbReference>
<dbReference type="InterPro" id="IPR052708">
    <property type="entry name" value="PxpC"/>
</dbReference>
<dbReference type="EMBL" id="JBHSOZ010000008">
    <property type="protein sequence ID" value="MFC5713852.1"/>
    <property type="molecule type" value="Genomic_DNA"/>
</dbReference>
<feature type="domain" description="Carboxyltransferase" evidence="4">
    <location>
        <begin position="27"/>
        <end position="307"/>
    </location>
</feature>
<organism evidence="5 6">
    <name type="scientific">Thalassorhabdus alkalitolerans</name>
    <dbReference type="NCBI Taxonomy" id="2282697"/>
    <lineage>
        <taxon>Bacteria</taxon>
        <taxon>Bacillati</taxon>
        <taxon>Bacillota</taxon>
        <taxon>Bacilli</taxon>
        <taxon>Bacillales</taxon>
        <taxon>Bacillaceae</taxon>
        <taxon>Thalassorhabdus</taxon>
    </lineage>
</organism>
<dbReference type="PANTHER" id="PTHR43309">
    <property type="entry name" value="5-OXOPROLINASE SUBUNIT C"/>
    <property type="match status" value="1"/>
</dbReference>
<protein>
    <submittedName>
        <fullName evidence="5">Biotin-dependent carboxyltransferase family protein</fullName>
    </submittedName>
</protein>
<dbReference type="SMART" id="SM00797">
    <property type="entry name" value="AHS2"/>
    <property type="match status" value="1"/>
</dbReference>
<gene>
    <name evidence="5" type="ORF">ACFPU1_13850</name>
</gene>
<evidence type="ECO:0000256" key="3">
    <source>
        <dbReference type="ARBA" id="ARBA00022840"/>
    </source>
</evidence>
<keyword evidence="1" id="KW-0547">Nucleotide-binding</keyword>
<evidence type="ECO:0000259" key="4">
    <source>
        <dbReference type="SMART" id="SM00797"/>
    </source>
</evidence>
<sequence length="318" mass="34633">MSKPLFLVKKPGMQTTIQDKGRTGYQQFGVVASGAMDQFSYQAGNLLVGNNRGDAALELTMAGPHLLAQSDAVAVITGADLQPQLNGQPVSRWISFSIKEGDELIFHGAKKGVRAYLCISGGIAGEKTLGSQSTYMKAKMGGIEGRSAEKGDTIYKNVEDRTVKPGKGLHYSFIPDYDDLSPLRVVPGPEEEDFSKDGLHAFYNTEYIVTQEADRMGMRLEGTPIKHLDKADILSDAVAYGTIQVPKNGQPMILMADRQTTGGYTRIANVISTDLPRLAQLLPGKKISFEKVSVETAHSLMKKQEKTLTQIEFLNSES</sequence>
<dbReference type="InterPro" id="IPR029000">
    <property type="entry name" value="Cyclophilin-like_dom_sf"/>
</dbReference>
<dbReference type="Pfam" id="PF02626">
    <property type="entry name" value="CT_A_B"/>
    <property type="match status" value="1"/>
</dbReference>
<reference evidence="6" key="1">
    <citation type="journal article" date="2019" name="Int. J. Syst. Evol. Microbiol.">
        <title>The Global Catalogue of Microorganisms (GCM) 10K type strain sequencing project: providing services to taxonomists for standard genome sequencing and annotation.</title>
        <authorList>
            <consortium name="The Broad Institute Genomics Platform"/>
            <consortium name="The Broad Institute Genome Sequencing Center for Infectious Disease"/>
            <person name="Wu L."/>
            <person name="Ma J."/>
        </authorList>
    </citation>
    <scope>NUCLEOTIDE SEQUENCE [LARGE SCALE GENOMIC DNA]</scope>
    <source>
        <strain evidence="6">CECT 7184</strain>
    </source>
</reference>
<keyword evidence="2" id="KW-0378">Hydrolase</keyword>
<keyword evidence="6" id="KW-1185">Reference proteome</keyword>
<dbReference type="InterPro" id="IPR003778">
    <property type="entry name" value="CT_A_B"/>
</dbReference>
<name>A0ABW0YQV9_9BACI</name>
<dbReference type="PANTHER" id="PTHR43309:SF5">
    <property type="entry name" value="5-OXOPROLINASE SUBUNIT C"/>
    <property type="match status" value="1"/>
</dbReference>
<keyword evidence="3" id="KW-0067">ATP-binding</keyword>